<comment type="cofactor">
    <cofactor evidence="1">
        <name>a divalent metal cation</name>
        <dbReference type="ChEBI" id="CHEBI:60240"/>
    </cofactor>
</comment>
<dbReference type="GO" id="GO:0006260">
    <property type="term" value="P:DNA replication"/>
    <property type="evidence" value="ECO:0007669"/>
    <property type="project" value="UniProtKB-KW"/>
</dbReference>
<dbReference type="AlphaFoldDB" id="A0A3D8IL84"/>
<dbReference type="PROSITE" id="PS00333">
    <property type="entry name" value="DNA_LIGASE_A2"/>
    <property type="match status" value="1"/>
</dbReference>
<keyword evidence="3" id="KW-0235">DNA replication</keyword>
<keyword evidence="7" id="KW-1133">Transmembrane helix</keyword>
<dbReference type="GO" id="GO:0005524">
    <property type="term" value="F:ATP binding"/>
    <property type="evidence" value="ECO:0007669"/>
    <property type="project" value="InterPro"/>
</dbReference>
<dbReference type="GO" id="GO:0006310">
    <property type="term" value="P:DNA recombination"/>
    <property type="evidence" value="ECO:0007669"/>
    <property type="project" value="InterPro"/>
</dbReference>
<accession>A0A3D8IL84</accession>
<dbReference type="OrthoDB" id="9767858at2"/>
<evidence type="ECO:0000259" key="8">
    <source>
        <dbReference type="PROSITE" id="PS50160"/>
    </source>
</evidence>
<dbReference type="Gene3D" id="2.40.50.140">
    <property type="entry name" value="Nucleic acid-binding proteins"/>
    <property type="match status" value="1"/>
</dbReference>
<organism evidence="9 10">
    <name type="scientific">Helicobacter didelphidarum</name>
    <dbReference type="NCBI Taxonomy" id="2040648"/>
    <lineage>
        <taxon>Bacteria</taxon>
        <taxon>Pseudomonadati</taxon>
        <taxon>Campylobacterota</taxon>
        <taxon>Epsilonproteobacteria</taxon>
        <taxon>Campylobacterales</taxon>
        <taxon>Helicobacteraceae</taxon>
        <taxon>Helicobacter</taxon>
    </lineage>
</organism>
<evidence type="ECO:0000256" key="7">
    <source>
        <dbReference type="SAM" id="Phobius"/>
    </source>
</evidence>
<evidence type="ECO:0000313" key="10">
    <source>
        <dbReference type="Proteomes" id="UP000256379"/>
    </source>
</evidence>
<dbReference type="InterPro" id="IPR029319">
    <property type="entry name" value="DNA_ligase_OB"/>
</dbReference>
<dbReference type="SUPFAM" id="SSF50249">
    <property type="entry name" value="Nucleic acid-binding proteins"/>
    <property type="match status" value="1"/>
</dbReference>
<sequence>MARFFYLGVIIMFFSIQHKIIFFIIVFPCLFLLQSRANELLLFKNYHDSLLVDEHIEEYVISEKLDGVRAIWDGKNLQTRSGKIIHAPSCFLESFPSFKLDGELWSKYNDFENISSITRTQKSTCELWDSIRYYIFDVPPINFNSKLCIHEDSQKNMKEVILPKECTILGRLEKLQEYLDKKVSSRIVIINQETLKSKKVLFEKLDSVVESGGEGLIIRKNKSMYQNGRNNDNLKLKKMQDSECKIIDYTQGKGKLNGKVGAFVCEQTKASLQQENIQSLVMQNLDTKSQTMETITFKIGSGLKNAIRENPPKIGSIITYKYQGLTKNGIPRFPVFLRVYRE</sequence>
<gene>
    <name evidence="9" type="ORF">CQA53_04880</name>
</gene>
<feature type="domain" description="ATP-dependent DNA ligase family profile" evidence="8">
    <location>
        <begin position="133"/>
        <end position="265"/>
    </location>
</feature>
<evidence type="ECO:0000256" key="2">
    <source>
        <dbReference type="ARBA" id="ARBA00022598"/>
    </source>
</evidence>
<dbReference type="Gene3D" id="3.30.470.30">
    <property type="entry name" value="DNA ligase/mRNA capping enzyme"/>
    <property type="match status" value="1"/>
</dbReference>
<dbReference type="SUPFAM" id="SSF56091">
    <property type="entry name" value="DNA ligase/mRNA capping enzyme, catalytic domain"/>
    <property type="match status" value="1"/>
</dbReference>
<feature type="transmembrane region" description="Helical" evidence="7">
    <location>
        <begin position="6"/>
        <end position="33"/>
    </location>
</feature>
<proteinExistence type="predicted"/>
<comment type="caution">
    <text evidence="9">The sequence shown here is derived from an EMBL/GenBank/DDBJ whole genome shotgun (WGS) entry which is preliminary data.</text>
</comment>
<evidence type="ECO:0000256" key="6">
    <source>
        <dbReference type="ARBA" id="ARBA00034003"/>
    </source>
</evidence>
<dbReference type="Gene3D" id="3.30.1490.70">
    <property type="match status" value="1"/>
</dbReference>
<dbReference type="InterPro" id="IPR016059">
    <property type="entry name" value="DNA_ligase_ATP-dep_CS"/>
</dbReference>
<evidence type="ECO:0000313" key="9">
    <source>
        <dbReference type="EMBL" id="RDU65958.1"/>
    </source>
</evidence>
<evidence type="ECO:0000256" key="5">
    <source>
        <dbReference type="ARBA" id="ARBA00023204"/>
    </source>
</evidence>
<comment type="catalytic activity">
    <reaction evidence="6">
        <text>ATP + (deoxyribonucleotide)n-3'-hydroxyl + 5'-phospho-(deoxyribonucleotide)m = (deoxyribonucleotide)n+m + AMP + diphosphate.</text>
        <dbReference type="EC" id="6.5.1.1"/>
    </reaction>
</comment>
<keyword evidence="7" id="KW-0472">Membrane</keyword>
<keyword evidence="2 9" id="KW-0436">Ligase</keyword>
<evidence type="ECO:0000256" key="1">
    <source>
        <dbReference type="ARBA" id="ARBA00001968"/>
    </source>
</evidence>
<name>A0A3D8IL84_9HELI</name>
<dbReference type="PANTHER" id="PTHR47810">
    <property type="entry name" value="DNA LIGASE"/>
    <property type="match status" value="1"/>
</dbReference>
<dbReference type="GO" id="GO:0006281">
    <property type="term" value="P:DNA repair"/>
    <property type="evidence" value="ECO:0007669"/>
    <property type="project" value="UniProtKB-KW"/>
</dbReference>
<keyword evidence="4" id="KW-0227">DNA damage</keyword>
<dbReference type="PROSITE" id="PS50160">
    <property type="entry name" value="DNA_LIGASE_A3"/>
    <property type="match status" value="1"/>
</dbReference>
<dbReference type="Pfam" id="PF14743">
    <property type="entry name" value="DNA_ligase_OB_2"/>
    <property type="match status" value="1"/>
</dbReference>
<dbReference type="CDD" id="cd08041">
    <property type="entry name" value="OBF_kDNA_ligase_like"/>
    <property type="match status" value="1"/>
</dbReference>
<dbReference type="NCBIfam" id="NF006592">
    <property type="entry name" value="PRK09125.1"/>
    <property type="match status" value="1"/>
</dbReference>
<evidence type="ECO:0000256" key="3">
    <source>
        <dbReference type="ARBA" id="ARBA00022705"/>
    </source>
</evidence>
<keyword evidence="10" id="KW-1185">Reference proteome</keyword>
<dbReference type="Proteomes" id="UP000256379">
    <property type="component" value="Unassembled WGS sequence"/>
</dbReference>
<dbReference type="InterPro" id="IPR012310">
    <property type="entry name" value="DNA_ligase_ATP-dep_cent"/>
</dbReference>
<reference evidence="9 10" key="1">
    <citation type="submission" date="2018-04" db="EMBL/GenBank/DDBJ databases">
        <title>Novel Campyloabacter and Helicobacter Species and Strains.</title>
        <authorList>
            <person name="Mannion A.J."/>
            <person name="Shen Z."/>
            <person name="Fox J.G."/>
        </authorList>
    </citation>
    <scope>NUCLEOTIDE SEQUENCE [LARGE SCALE GENOMIC DNA]</scope>
    <source>
        <strain evidence="9 10">MIT 17-337</strain>
    </source>
</reference>
<dbReference type="Pfam" id="PF01068">
    <property type="entry name" value="DNA_ligase_A_M"/>
    <property type="match status" value="1"/>
</dbReference>
<dbReference type="PANTHER" id="PTHR47810:SF1">
    <property type="entry name" value="DNA LIGASE B"/>
    <property type="match status" value="1"/>
</dbReference>
<protein>
    <submittedName>
        <fullName evidence="9">DNA ligase</fullName>
    </submittedName>
</protein>
<dbReference type="GO" id="GO:0003910">
    <property type="term" value="F:DNA ligase (ATP) activity"/>
    <property type="evidence" value="ECO:0007669"/>
    <property type="project" value="UniProtKB-EC"/>
</dbReference>
<dbReference type="InterPro" id="IPR050326">
    <property type="entry name" value="NAD_dep_DNA_ligaseB"/>
</dbReference>
<keyword evidence="7" id="KW-0812">Transmembrane</keyword>
<dbReference type="RefSeq" id="WP_115542910.1">
    <property type="nucleotide sequence ID" value="NZ_NXLQ01000008.1"/>
</dbReference>
<keyword evidence="5" id="KW-0234">DNA repair</keyword>
<dbReference type="InterPro" id="IPR012340">
    <property type="entry name" value="NA-bd_OB-fold"/>
</dbReference>
<dbReference type="EMBL" id="NXLQ01000008">
    <property type="protein sequence ID" value="RDU65958.1"/>
    <property type="molecule type" value="Genomic_DNA"/>
</dbReference>
<evidence type="ECO:0000256" key="4">
    <source>
        <dbReference type="ARBA" id="ARBA00022763"/>
    </source>
</evidence>
<dbReference type="CDD" id="cd07896">
    <property type="entry name" value="Adenylation_kDNA_ligase_like"/>
    <property type="match status" value="1"/>
</dbReference>